<dbReference type="PANTHER" id="PTHR45749">
    <property type="match status" value="1"/>
</dbReference>
<gene>
    <name evidence="1" type="primary">SI:CH211-240B21.2</name>
</gene>
<proteinExistence type="predicted"/>
<reference evidence="1" key="1">
    <citation type="submission" date="2016-05" db="EMBL/GenBank/DDBJ databases">
        <authorList>
            <person name="Lavstsen T."/>
            <person name="Jespersen J.S."/>
        </authorList>
    </citation>
    <scope>NUCLEOTIDE SEQUENCE</scope>
    <source>
        <tissue evidence="1">Brain</tissue>
    </source>
</reference>
<protein>
    <submittedName>
        <fullName evidence="1">Si:ch211-240b21.2</fullName>
    </submittedName>
</protein>
<dbReference type="PANTHER" id="PTHR45749:SF28">
    <property type="entry name" value="ZINC FINGER MYM-TYPE PROTEIN 1-LIKE-RELATED"/>
    <property type="match status" value="1"/>
</dbReference>
<name>A0A1A8LWI8_9TELE</name>
<accession>A0A1A8LWI8</accession>
<reference evidence="1" key="2">
    <citation type="submission" date="2016-06" db="EMBL/GenBank/DDBJ databases">
        <title>The genome of a short-lived fish provides insights into sex chromosome evolution and the genetic control of aging.</title>
        <authorList>
            <person name="Reichwald K."/>
            <person name="Felder M."/>
            <person name="Petzold A."/>
            <person name="Koch P."/>
            <person name="Groth M."/>
            <person name="Platzer M."/>
        </authorList>
    </citation>
    <scope>NUCLEOTIDE SEQUENCE</scope>
    <source>
        <tissue evidence="1">Brain</tissue>
    </source>
</reference>
<evidence type="ECO:0000313" key="1">
    <source>
        <dbReference type="EMBL" id="SBR48339.1"/>
    </source>
</evidence>
<organism evidence="1">
    <name type="scientific">Nothobranchius pienaari</name>
    <dbReference type="NCBI Taxonomy" id="704102"/>
    <lineage>
        <taxon>Eukaryota</taxon>
        <taxon>Metazoa</taxon>
        <taxon>Chordata</taxon>
        <taxon>Craniata</taxon>
        <taxon>Vertebrata</taxon>
        <taxon>Euteleostomi</taxon>
        <taxon>Actinopterygii</taxon>
        <taxon>Neopterygii</taxon>
        <taxon>Teleostei</taxon>
        <taxon>Neoteleostei</taxon>
        <taxon>Acanthomorphata</taxon>
        <taxon>Ovalentaria</taxon>
        <taxon>Atherinomorphae</taxon>
        <taxon>Cyprinodontiformes</taxon>
        <taxon>Nothobranchiidae</taxon>
        <taxon>Nothobranchius</taxon>
    </lineage>
</organism>
<dbReference type="AlphaFoldDB" id="A0A1A8LWI8"/>
<sequence length="180" mass="19951">MATKLLGPPRPNLSIKQAAVKGGKSYNRGFFRRWFDQTSWLLGCETAGSLFCFPCLLFNPVGTTAARCSWTTTGVTDMHHLAEKGKRHKASKIHMDSCLKFSTFGRVNIAEELDSSYRLAVRSHNEEVGRNQHLLNRIIDCVKFCGVFELALRGKDESKGSKNAGIFRGLLDLVASLDGV</sequence>
<dbReference type="EMBL" id="HAEF01009359">
    <property type="protein sequence ID" value="SBR48339.1"/>
    <property type="molecule type" value="Transcribed_RNA"/>
</dbReference>